<proteinExistence type="predicted"/>
<evidence type="ECO:0000313" key="1">
    <source>
        <dbReference type="EMBL" id="MBE9039896.1"/>
    </source>
</evidence>
<accession>A0A928Z8I9</accession>
<evidence type="ECO:0000313" key="2">
    <source>
        <dbReference type="Proteomes" id="UP000621799"/>
    </source>
</evidence>
<sequence>MATLCDSTQKISSLTPTDVKVLATRLEADDYSSPFEGLDDWHFLRAIAHQRPELVEPYLYLLEFEAFDEA</sequence>
<dbReference type="AlphaFoldDB" id="A0A928Z8I9"/>
<dbReference type="RefSeq" id="WP_264320155.1">
    <property type="nucleotide sequence ID" value="NZ_JADEXN010000040.1"/>
</dbReference>
<protein>
    <submittedName>
        <fullName evidence="1">DUF2555 domain-containing protein</fullName>
    </submittedName>
</protein>
<gene>
    <name evidence="1" type="ORF">IQ235_03705</name>
</gene>
<name>A0A928Z8I9_9CYAN</name>
<keyword evidence="2" id="KW-1185">Reference proteome</keyword>
<dbReference type="InterPro" id="IPR019678">
    <property type="entry name" value="DUF2555"/>
</dbReference>
<dbReference type="EMBL" id="JADEXN010000040">
    <property type="protein sequence ID" value="MBE9039896.1"/>
    <property type="molecule type" value="Genomic_DNA"/>
</dbReference>
<organism evidence="1 2">
    <name type="scientific">Zarconia navalis LEGE 11467</name>
    <dbReference type="NCBI Taxonomy" id="1828826"/>
    <lineage>
        <taxon>Bacteria</taxon>
        <taxon>Bacillati</taxon>
        <taxon>Cyanobacteriota</taxon>
        <taxon>Cyanophyceae</taxon>
        <taxon>Oscillatoriophycideae</taxon>
        <taxon>Oscillatoriales</taxon>
        <taxon>Oscillatoriales incertae sedis</taxon>
        <taxon>Zarconia</taxon>
        <taxon>Zarconia navalis</taxon>
    </lineage>
</organism>
<reference evidence="1" key="1">
    <citation type="submission" date="2020-10" db="EMBL/GenBank/DDBJ databases">
        <authorList>
            <person name="Castelo-Branco R."/>
            <person name="Eusebio N."/>
            <person name="Adriana R."/>
            <person name="Vieira A."/>
            <person name="Brugerolle De Fraissinette N."/>
            <person name="Rezende De Castro R."/>
            <person name="Schneider M.P."/>
            <person name="Vasconcelos V."/>
            <person name="Leao P.N."/>
        </authorList>
    </citation>
    <scope>NUCLEOTIDE SEQUENCE</scope>
    <source>
        <strain evidence="1">LEGE 11467</strain>
    </source>
</reference>
<dbReference type="Proteomes" id="UP000621799">
    <property type="component" value="Unassembled WGS sequence"/>
</dbReference>
<dbReference type="Pfam" id="PF10742">
    <property type="entry name" value="DUF2555"/>
    <property type="match status" value="1"/>
</dbReference>
<comment type="caution">
    <text evidence="1">The sequence shown here is derived from an EMBL/GenBank/DDBJ whole genome shotgun (WGS) entry which is preliminary data.</text>
</comment>